<feature type="compositionally biased region" description="Polar residues" evidence="1">
    <location>
        <begin position="206"/>
        <end position="217"/>
    </location>
</feature>
<dbReference type="EMBL" id="ML977752">
    <property type="protein sequence ID" value="KAF1992916.1"/>
    <property type="molecule type" value="Genomic_DNA"/>
</dbReference>
<keyword evidence="3" id="KW-1185">Reference proteome</keyword>
<proteinExistence type="predicted"/>
<feature type="region of interest" description="Disordered" evidence="1">
    <location>
        <begin position="171"/>
        <end position="245"/>
    </location>
</feature>
<evidence type="ECO:0000313" key="3">
    <source>
        <dbReference type="Proteomes" id="UP000799779"/>
    </source>
</evidence>
<dbReference type="AlphaFoldDB" id="A0A6A5W5L0"/>
<accession>A0A6A5W5L0</accession>
<gene>
    <name evidence="2" type="ORF">P154DRAFT_583319</name>
</gene>
<reference evidence="2" key="1">
    <citation type="journal article" date="2020" name="Stud. Mycol.">
        <title>101 Dothideomycetes genomes: a test case for predicting lifestyles and emergence of pathogens.</title>
        <authorList>
            <person name="Haridas S."/>
            <person name="Albert R."/>
            <person name="Binder M."/>
            <person name="Bloem J."/>
            <person name="Labutti K."/>
            <person name="Salamov A."/>
            <person name="Andreopoulos B."/>
            <person name="Baker S."/>
            <person name="Barry K."/>
            <person name="Bills G."/>
            <person name="Bluhm B."/>
            <person name="Cannon C."/>
            <person name="Castanera R."/>
            <person name="Culley D."/>
            <person name="Daum C."/>
            <person name="Ezra D."/>
            <person name="Gonzalez J."/>
            <person name="Henrissat B."/>
            <person name="Kuo A."/>
            <person name="Liang C."/>
            <person name="Lipzen A."/>
            <person name="Lutzoni F."/>
            <person name="Magnuson J."/>
            <person name="Mondo S."/>
            <person name="Nolan M."/>
            <person name="Ohm R."/>
            <person name="Pangilinan J."/>
            <person name="Park H.-J."/>
            <person name="Ramirez L."/>
            <person name="Alfaro M."/>
            <person name="Sun H."/>
            <person name="Tritt A."/>
            <person name="Yoshinaga Y."/>
            <person name="Zwiers L.-H."/>
            <person name="Turgeon B."/>
            <person name="Goodwin S."/>
            <person name="Spatafora J."/>
            <person name="Crous P."/>
            <person name="Grigoriev I."/>
        </authorList>
    </citation>
    <scope>NUCLEOTIDE SEQUENCE</scope>
    <source>
        <strain evidence="2">CBS 123094</strain>
    </source>
</reference>
<evidence type="ECO:0000256" key="1">
    <source>
        <dbReference type="SAM" id="MobiDB-lite"/>
    </source>
</evidence>
<protein>
    <submittedName>
        <fullName evidence="2">Uncharacterized protein</fullName>
    </submittedName>
</protein>
<dbReference type="Proteomes" id="UP000799779">
    <property type="component" value="Unassembled WGS sequence"/>
</dbReference>
<sequence>MLPELTDGLSLLRFAKECSRPDETAETKILKQLRIVELLLQLDREKTTRVKTAPSKDIKQWDEKRTKELVKKIQKQCRALDLAEFMIDDEGEEEQEEITKHPERLLPARKGEKNQKRLHRRDIGLLFDAFGAGPALVLQHVQDISVFYKHAHLHQLLLCCILETIPDQRNRQDACHPGPQPNNSKRPPTGDNPHPSKKPRVEELLSSKTSAANTTQHVEIHACSDEERNPDVVDEQDPSRHVPPYTQKDFVYVGQTNPTKSDSDVTQIWRWPTMCAILFLGREWTTMPKYTDGTFDYYGRIPMSKIESLPNAGLLSDMKQSRQWQVDPTECLLIGLQRDLQLSDSDVGFCTIFAITN</sequence>
<evidence type="ECO:0000313" key="2">
    <source>
        <dbReference type="EMBL" id="KAF1992916.1"/>
    </source>
</evidence>
<feature type="compositionally biased region" description="Basic and acidic residues" evidence="1">
    <location>
        <begin position="218"/>
        <end position="231"/>
    </location>
</feature>
<name>A0A6A5W5L0_9PLEO</name>
<organism evidence="2 3">
    <name type="scientific">Amniculicola lignicola CBS 123094</name>
    <dbReference type="NCBI Taxonomy" id="1392246"/>
    <lineage>
        <taxon>Eukaryota</taxon>
        <taxon>Fungi</taxon>
        <taxon>Dikarya</taxon>
        <taxon>Ascomycota</taxon>
        <taxon>Pezizomycotina</taxon>
        <taxon>Dothideomycetes</taxon>
        <taxon>Pleosporomycetidae</taxon>
        <taxon>Pleosporales</taxon>
        <taxon>Amniculicolaceae</taxon>
        <taxon>Amniculicola</taxon>
    </lineage>
</organism>